<feature type="binding site" evidence="10">
    <location>
        <position position="179"/>
    </location>
    <ligand>
        <name>substrate</name>
    </ligand>
</feature>
<dbReference type="PROSITE" id="PS00653">
    <property type="entry name" value="GLYCOSYL_HYDROL_F1_2"/>
    <property type="match status" value="1"/>
</dbReference>
<evidence type="ECO:0000256" key="7">
    <source>
        <dbReference type="ARBA" id="ARBA00023295"/>
    </source>
</evidence>
<evidence type="ECO:0000313" key="14">
    <source>
        <dbReference type="Proteomes" id="UP000192445"/>
    </source>
</evidence>
<name>A0A1V0UAD0_STRVN</name>
<evidence type="ECO:0000256" key="5">
    <source>
        <dbReference type="ARBA" id="ARBA00023001"/>
    </source>
</evidence>
<feature type="compositionally biased region" description="Basic and acidic residues" evidence="12">
    <location>
        <begin position="325"/>
        <end position="335"/>
    </location>
</feature>
<dbReference type="RefSeq" id="WP_083192454.1">
    <property type="nucleotide sequence ID" value="NZ_CP020570.1"/>
</dbReference>
<evidence type="ECO:0000256" key="12">
    <source>
        <dbReference type="SAM" id="MobiDB-lite"/>
    </source>
</evidence>
<evidence type="ECO:0000256" key="9">
    <source>
        <dbReference type="PIRSR" id="PIRSR617736-1"/>
    </source>
</evidence>
<feature type="binding site" evidence="10">
    <location>
        <position position="34"/>
    </location>
    <ligand>
        <name>substrate</name>
    </ligand>
</feature>
<keyword evidence="8" id="KW-0624">Polysaccharide degradation</keyword>
<dbReference type="GO" id="GO:0005829">
    <property type="term" value="C:cytosol"/>
    <property type="evidence" value="ECO:0007669"/>
    <property type="project" value="TreeGrafter"/>
</dbReference>
<proteinExistence type="inferred from homology"/>
<dbReference type="SUPFAM" id="SSF51445">
    <property type="entry name" value="(Trans)glycosidases"/>
    <property type="match status" value="1"/>
</dbReference>
<dbReference type="Gene3D" id="3.20.20.80">
    <property type="entry name" value="Glycosidases"/>
    <property type="match status" value="1"/>
</dbReference>
<dbReference type="PANTHER" id="PTHR10353">
    <property type="entry name" value="GLYCOSYL HYDROLASE"/>
    <property type="match status" value="1"/>
</dbReference>
<dbReference type="InterPro" id="IPR017853">
    <property type="entry name" value="GH"/>
</dbReference>
<evidence type="ECO:0000256" key="8">
    <source>
        <dbReference type="ARBA" id="ARBA00023326"/>
    </source>
</evidence>
<keyword evidence="6" id="KW-0119">Carbohydrate metabolism</keyword>
<feature type="active site" description="Nucleophile" evidence="9">
    <location>
        <position position="388"/>
    </location>
</feature>
<dbReference type="NCBIfam" id="TIGR03356">
    <property type="entry name" value="BGL"/>
    <property type="match status" value="1"/>
</dbReference>
<keyword evidence="4 11" id="KW-0378">Hydrolase</keyword>
<reference evidence="13 14" key="1">
    <citation type="submission" date="2017-03" db="EMBL/GenBank/DDBJ databases">
        <title>Complete Genome Sequence of a natural compounds producer, Streptomyces violaceus S21.</title>
        <authorList>
            <person name="Zhong C."/>
            <person name="Zhao Z."/>
            <person name="Fu J."/>
            <person name="Zong G."/>
            <person name="Qin R."/>
            <person name="Cao G."/>
        </authorList>
    </citation>
    <scope>NUCLEOTIDE SEQUENCE [LARGE SCALE GENOMIC DNA]</scope>
    <source>
        <strain evidence="13 14">S21</strain>
    </source>
</reference>
<dbReference type="GO" id="GO:0030245">
    <property type="term" value="P:cellulose catabolic process"/>
    <property type="evidence" value="ECO:0007669"/>
    <property type="project" value="UniProtKB-KW"/>
</dbReference>
<dbReference type="GO" id="GO:0008422">
    <property type="term" value="F:beta-glucosidase activity"/>
    <property type="evidence" value="ECO:0007669"/>
    <property type="project" value="UniProtKB-EC"/>
</dbReference>
<evidence type="ECO:0000256" key="6">
    <source>
        <dbReference type="ARBA" id="ARBA00023277"/>
    </source>
</evidence>
<feature type="binding site" evidence="10">
    <location>
        <position position="135"/>
    </location>
    <ligand>
        <name>substrate</name>
    </ligand>
</feature>
<dbReference type="InterPro" id="IPR033132">
    <property type="entry name" value="GH_1_N_CS"/>
</dbReference>
<comment type="similarity">
    <text evidence="2 11">Belongs to the glycosyl hydrolase 1 family.</text>
</comment>
<dbReference type="PRINTS" id="PR00131">
    <property type="entry name" value="GLHYDRLASE1"/>
</dbReference>
<feature type="active site" description="Proton donor" evidence="9">
    <location>
        <position position="180"/>
    </location>
</feature>
<feature type="region of interest" description="Disordered" evidence="12">
    <location>
        <begin position="322"/>
        <end position="341"/>
    </location>
</feature>
<dbReference type="AlphaFoldDB" id="A0A1V0UAD0"/>
<gene>
    <name evidence="13" type="ORF">B1H20_11100</name>
</gene>
<keyword evidence="7 11" id="KW-0326">Glycosidase</keyword>
<dbReference type="OrthoDB" id="9765195at2"/>
<evidence type="ECO:0000256" key="10">
    <source>
        <dbReference type="PIRSR" id="PIRSR617736-2"/>
    </source>
</evidence>
<dbReference type="EC" id="3.2.1.21" evidence="3 11"/>
<keyword evidence="5" id="KW-0136">Cellulose degradation</keyword>
<evidence type="ECO:0000256" key="3">
    <source>
        <dbReference type="ARBA" id="ARBA00012744"/>
    </source>
</evidence>
<evidence type="ECO:0000256" key="4">
    <source>
        <dbReference type="ARBA" id="ARBA00022801"/>
    </source>
</evidence>
<evidence type="ECO:0000313" key="13">
    <source>
        <dbReference type="EMBL" id="ARF61892.1"/>
    </source>
</evidence>
<feature type="binding site" evidence="10">
    <location>
        <position position="435"/>
    </location>
    <ligand>
        <name>substrate</name>
    </ligand>
</feature>
<evidence type="ECO:0000256" key="11">
    <source>
        <dbReference type="RuleBase" id="RU361175"/>
    </source>
</evidence>
<comment type="catalytic activity">
    <reaction evidence="1 11">
        <text>Hydrolysis of terminal, non-reducing beta-D-glucosyl residues with release of beta-D-glucose.</text>
        <dbReference type="EC" id="3.2.1.21"/>
    </reaction>
</comment>
<dbReference type="STRING" id="1935.B1H20_11100"/>
<dbReference type="Proteomes" id="UP000192445">
    <property type="component" value="Chromosome"/>
</dbReference>
<dbReference type="Pfam" id="PF00232">
    <property type="entry name" value="Glyco_hydro_1"/>
    <property type="match status" value="1"/>
</dbReference>
<protein>
    <recommendedName>
        <fullName evidence="3 11">Beta-glucosidase</fullName>
        <ecNumber evidence="3 11">3.2.1.21</ecNumber>
    </recommendedName>
</protein>
<dbReference type="FunFam" id="3.20.20.80:FF:000004">
    <property type="entry name" value="Beta-glucosidase 6-phospho-beta-glucosidase"/>
    <property type="match status" value="1"/>
</dbReference>
<evidence type="ECO:0000256" key="1">
    <source>
        <dbReference type="ARBA" id="ARBA00000448"/>
    </source>
</evidence>
<dbReference type="EMBL" id="CP020570">
    <property type="protein sequence ID" value="ARF61892.1"/>
    <property type="molecule type" value="Genomic_DNA"/>
</dbReference>
<evidence type="ECO:0000256" key="2">
    <source>
        <dbReference type="ARBA" id="ARBA00010838"/>
    </source>
</evidence>
<dbReference type="PANTHER" id="PTHR10353:SF36">
    <property type="entry name" value="LP05116P"/>
    <property type="match status" value="1"/>
</dbReference>
<dbReference type="KEGG" id="svu:B1H20_11100"/>
<accession>A0A1V0UAD0</accession>
<feature type="binding site" evidence="10">
    <location>
        <position position="312"/>
    </location>
    <ligand>
        <name>substrate</name>
    </ligand>
</feature>
<organism evidence="13 14">
    <name type="scientific">Streptomyces violaceoruber</name>
    <dbReference type="NCBI Taxonomy" id="1935"/>
    <lineage>
        <taxon>Bacteria</taxon>
        <taxon>Bacillati</taxon>
        <taxon>Actinomycetota</taxon>
        <taxon>Actinomycetes</taxon>
        <taxon>Kitasatosporales</taxon>
        <taxon>Streptomycetaceae</taxon>
        <taxon>Streptomyces</taxon>
        <taxon>Streptomyces violaceoruber group</taxon>
    </lineage>
</organism>
<dbReference type="InterPro" id="IPR017736">
    <property type="entry name" value="Glyco_hydro_1_beta-glucosidase"/>
</dbReference>
<dbReference type="InterPro" id="IPR001360">
    <property type="entry name" value="Glyco_hydro_1"/>
</dbReference>
<sequence length="485" mass="52482">MTAVRPDTLPQQAPAATAPFPTGFLWGAATAAYQVEGAAAEQGRTPSIWDTFSHTPGRVLGGDTGDVAADHFHRYRDDVALMKRLGLKAYRFSLSWSRVQPTGRGPAVERGLDFYRSLVDELLAAGIEPVATLYHWDLPQELEDAGGWPERVTAERFADYAAIAARALGDRVSLWTTLNEPWCSAFLGYGSGVHAPGRTEPAAALRAAHHLNLAHGRATEALRANLPATARTSVTLNLHQVRPLAAGAADADAARRIDAVGNRVFTGPMLRGEYPQDLLADTEHIVNWDELVRAGDLAAIAAPIDLLGVNYYTPTIVSTPADGAGDTRNDGHGSSDHSPWPGSEHVAFHLAEGLPVTAMNWSVKPDGLYDLLMDVAREHPELPLMVTENGAAFEDAPDADGRVHDPDRIAYLHGHLDAVRRAVADGADVRGYFLWSLLDNFEWGYGYAKRFGAVYVDYATQVRTPKSSAHWYADVIARHALPPAA</sequence>
<feature type="binding site" evidence="10">
    <location>
        <begin position="442"/>
        <end position="443"/>
    </location>
    <ligand>
        <name>substrate</name>
    </ligand>
</feature>